<sequence length="337" mass="36890">MRRCGLRVSKIVAAELRENQVYVSQGEPRIVERRPRMTDLKSKTIGGVLWSVARAGWSSAVTLVLFIVLARVLEPKDFGLFALASILVEVGRVVSSGGLGDAVIRSQELDDRFLSTVFWLNLALSLGFAFLIALAAPIYASLFDNVDNVHIIYALALTLPLGSLGAEWAEAVPVTQMLSLMVIPFVFNFFCGPALTASNYPSEVLKVAMVQLLTTILCTWIAVRFGLVAVAAAYVLRAYVTMPLQQYMLARRLSIRMSDTGSAMTLPLGCALTMAVSVHFSLRSFETQYAGDWTPALLSVALGALVYTVLVMVLAWAKLRDMAMTLLSTLRKRESSR</sequence>
<evidence type="ECO:0000313" key="8">
    <source>
        <dbReference type="EMBL" id="RIV88645.1"/>
    </source>
</evidence>
<dbReference type="PANTHER" id="PTHR30250:SF10">
    <property type="entry name" value="LIPOPOLYSACCHARIDE BIOSYNTHESIS PROTEIN WZXC"/>
    <property type="match status" value="1"/>
</dbReference>
<dbReference type="EMBL" id="QXFM01000066">
    <property type="protein sequence ID" value="RIV88645.1"/>
    <property type="molecule type" value="Genomic_DNA"/>
</dbReference>
<reference evidence="8 9" key="1">
    <citation type="submission" date="2018-08" db="EMBL/GenBank/DDBJ databases">
        <title>Erythrobacter zhengii sp.nov., a bacterium isolated from deep-sea sediment.</title>
        <authorList>
            <person name="Fang C."/>
            <person name="Wu Y.-H."/>
            <person name="Sun C."/>
            <person name="Wang H."/>
            <person name="Cheng H."/>
            <person name="Meng F.-X."/>
            <person name="Wang C.-S."/>
            <person name="Xu X.-W."/>
        </authorList>
    </citation>
    <scope>NUCLEOTIDE SEQUENCE [LARGE SCALE GENOMIC DNA]</scope>
    <source>
        <strain evidence="8 9">CCTCC AB 2015396</strain>
    </source>
</reference>
<keyword evidence="5 7" id="KW-1133">Transmembrane helix</keyword>
<feature type="transmembrane region" description="Helical" evidence="7">
    <location>
        <begin position="151"/>
        <end position="169"/>
    </location>
</feature>
<dbReference type="AlphaFoldDB" id="A0A3A1P5C8"/>
<feature type="transmembrane region" description="Helical" evidence="7">
    <location>
        <begin position="116"/>
        <end position="139"/>
    </location>
</feature>
<comment type="subcellular location">
    <subcellularLocation>
        <location evidence="1">Cell membrane</location>
        <topology evidence="1">Multi-pass membrane protein</topology>
    </subcellularLocation>
</comment>
<evidence type="ECO:0000256" key="4">
    <source>
        <dbReference type="ARBA" id="ARBA00022692"/>
    </source>
</evidence>
<dbReference type="Pfam" id="PF13440">
    <property type="entry name" value="Polysacc_synt_3"/>
    <property type="match status" value="1"/>
</dbReference>
<name>A0A3A1P5C8_9SPHN</name>
<keyword evidence="4 7" id="KW-0812">Transmembrane</keyword>
<feature type="transmembrane region" description="Helical" evidence="7">
    <location>
        <begin position="44"/>
        <end position="72"/>
    </location>
</feature>
<protein>
    <submittedName>
        <fullName evidence="8">Polysaccharide biosynthesis protein</fullName>
    </submittedName>
</protein>
<feature type="transmembrane region" description="Helical" evidence="7">
    <location>
        <begin position="212"/>
        <end position="240"/>
    </location>
</feature>
<evidence type="ECO:0000256" key="2">
    <source>
        <dbReference type="ARBA" id="ARBA00007430"/>
    </source>
</evidence>
<dbReference type="GO" id="GO:0005886">
    <property type="term" value="C:plasma membrane"/>
    <property type="evidence" value="ECO:0007669"/>
    <property type="project" value="UniProtKB-SubCell"/>
</dbReference>
<organism evidence="8 9">
    <name type="scientific">Aurantiacibacter xanthus</name>
    <dbReference type="NCBI Taxonomy" id="1784712"/>
    <lineage>
        <taxon>Bacteria</taxon>
        <taxon>Pseudomonadati</taxon>
        <taxon>Pseudomonadota</taxon>
        <taxon>Alphaproteobacteria</taxon>
        <taxon>Sphingomonadales</taxon>
        <taxon>Erythrobacteraceae</taxon>
        <taxon>Aurantiacibacter</taxon>
    </lineage>
</organism>
<evidence type="ECO:0000256" key="6">
    <source>
        <dbReference type="ARBA" id="ARBA00023136"/>
    </source>
</evidence>
<comment type="similarity">
    <text evidence="2">Belongs to the polysaccharide synthase family.</text>
</comment>
<evidence type="ECO:0000256" key="1">
    <source>
        <dbReference type="ARBA" id="ARBA00004651"/>
    </source>
</evidence>
<feature type="transmembrane region" description="Helical" evidence="7">
    <location>
        <begin position="78"/>
        <end position="104"/>
    </location>
</feature>
<evidence type="ECO:0000256" key="3">
    <source>
        <dbReference type="ARBA" id="ARBA00022475"/>
    </source>
</evidence>
<proteinExistence type="inferred from homology"/>
<dbReference type="Proteomes" id="UP000265366">
    <property type="component" value="Unassembled WGS sequence"/>
</dbReference>
<evidence type="ECO:0000256" key="5">
    <source>
        <dbReference type="ARBA" id="ARBA00022989"/>
    </source>
</evidence>
<evidence type="ECO:0000256" key="7">
    <source>
        <dbReference type="SAM" id="Phobius"/>
    </source>
</evidence>
<feature type="transmembrane region" description="Helical" evidence="7">
    <location>
        <begin position="181"/>
        <end position="200"/>
    </location>
</feature>
<feature type="transmembrane region" description="Helical" evidence="7">
    <location>
        <begin position="294"/>
        <end position="317"/>
    </location>
</feature>
<keyword evidence="9" id="KW-1185">Reference proteome</keyword>
<feature type="transmembrane region" description="Helical" evidence="7">
    <location>
        <begin position="261"/>
        <end position="282"/>
    </location>
</feature>
<accession>A0A3A1P5C8</accession>
<gene>
    <name evidence="8" type="ORF">D2V17_07070</name>
</gene>
<comment type="caution">
    <text evidence="8">The sequence shown here is derived from an EMBL/GenBank/DDBJ whole genome shotgun (WGS) entry which is preliminary data.</text>
</comment>
<dbReference type="InterPro" id="IPR050833">
    <property type="entry name" value="Poly_Biosynth_Transport"/>
</dbReference>
<keyword evidence="3" id="KW-1003">Cell membrane</keyword>
<dbReference type="PANTHER" id="PTHR30250">
    <property type="entry name" value="PST FAMILY PREDICTED COLANIC ACID TRANSPORTER"/>
    <property type="match status" value="1"/>
</dbReference>
<keyword evidence="6 7" id="KW-0472">Membrane</keyword>
<evidence type="ECO:0000313" key="9">
    <source>
        <dbReference type="Proteomes" id="UP000265366"/>
    </source>
</evidence>